<dbReference type="InterPro" id="IPR050767">
    <property type="entry name" value="Sel1_AlgK"/>
</dbReference>
<feature type="domain" description="Protein kinase" evidence="2">
    <location>
        <begin position="1"/>
        <end position="225"/>
    </location>
</feature>
<dbReference type="Proteomes" id="UP000684084">
    <property type="component" value="Unassembled WGS sequence"/>
</dbReference>
<evidence type="ECO:0000313" key="3">
    <source>
        <dbReference type="EMBL" id="CAB5369141.1"/>
    </source>
</evidence>
<dbReference type="InterPro" id="IPR000719">
    <property type="entry name" value="Prot_kinase_dom"/>
</dbReference>
<dbReference type="GO" id="GO:0005524">
    <property type="term" value="F:ATP binding"/>
    <property type="evidence" value="ECO:0007669"/>
    <property type="project" value="InterPro"/>
</dbReference>
<dbReference type="InterPro" id="IPR006597">
    <property type="entry name" value="Sel1-like"/>
</dbReference>
<organism evidence="3 4">
    <name type="scientific">Rhizophagus irregularis</name>
    <dbReference type="NCBI Taxonomy" id="588596"/>
    <lineage>
        <taxon>Eukaryota</taxon>
        <taxon>Fungi</taxon>
        <taxon>Fungi incertae sedis</taxon>
        <taxon>Mucoromycota</taxon>
        <taxon>Glomeromycotina</taxon>
        <taxon>Glomeromycetes</taxon>
        <taxon>Glomerales</taxon>
        <taxon>Glomeraceae</taxon>
        <taxon>Rhizophagus</taxon>
    </lineage>
</organism>
<evidence type="ECO:0000256" key="1">
    <source>
        <dbReference type="ARBA" id="ARBA00038101"/>
    </source>
</evidence>
<dbReference type="PANTHER" id="PTHR11102">
    <property type="entry name" value="SEL-1-LIKE PROTEIN"/>
    <property type="match status" value="1"/>
</dbReference>
<dbReference type="OrthoDB" id="272077at2759"/>
<evidence type="ECO:0000259" key="2">
    <source>
        <dbReference type="PROSITE" id="PS50011"/>
    </source>
</evidence>
<comment type="caution">
    <text evidence="3">The sequence shown here is derived from an EMBL/GenBank/DDBJ whole genome shotgun (WGS) entry which is preliminary data.</text>
</comment>
<dbReference type="AlphaFoldDB" id="A0A916E962"/>
<dbReference type="PANTHER" id="PTHR11102:SF160">
    <property type="entry name" value="ERAD-ASSOCIATED E3 UBIQUITIN-PROTEIN LIGASE COMPONENT HRD3"/>
    <property type="match status" value="1"/>
</dbReference>
<dbReference type="GO" id="GO:0004713">
    <property type="term" value="F:protein tyrosine kinase activity"/>
    <property type="evidence" value="ECO:0007669"/>
    <property type="project" value="InterPro"/>
</dbReference>
<proteinExistence type="inferred from homology"/>
<dbReference type="EMBL" id="CAGKOT010000026">
    <property type="protein sequence ID" value="CAB5369141.1"/>
    <property type="molecule type" value="Genomic_DNA"/>
</dbReference>
<comment type="similarity">
    <text evidence="1">Belongs to the sel-1 family.</text>
</comment>
<accession>A0A916E962</accession>
<protein>
    <recommendedName>
        <fullName evidence="2">Protein kinase domain-containing protein</fullName>
    </recommendedName>
</protein>
<dbReference type="SMART" id="SM00219">
    <property type="entry name" value="TyrKc"/>
    <property type="match status" value="1"/>
</dbReference>
<dbReference type="Pfam" id="PF08238">
    <property type="entry name" value="Sel1"/>
    <property type="match status" value="3"/>
</dbReference>
<dbReference type="InterPro" id="IPR020635">
    <property type="entry name" value="Tyr_kinase_cat_dom"/>
</dbReference>
<gene>
    <name evidence="3" type="ORF">CHRIB12_LOCUS12048</name>
</gene>
<name>A0A916E962_9GLOM</name>
<reference evidence="3" key="1">
    <citation type="submission" date="2020-05" db="EMBL/GenBank/DDBJ databases">
        <authorList>
            <person name="Rincon C."/>
            <person name="Sanders R I."/>
            <person name="Robbins C."/>
            <person name="Chaturvedi A."/>
        </authorList>
    </citation>
    <scope>NUCLEOTIDE SEQUENCE</scope>
    <source>
        <strain evidence="3">CHB12</strain>
    </source>
</reference>
<evidence type="ECO:0000313" key="4">
    <source>
        <dbReference type="Proteomes" id="UP000684084"/>
    </source>
</evidence>
<dbReference type="SMART" id="SM00671">
    <property type="entry name" value="SEL1"/>
    <property type="match status" value="4"/>
</dbReference>
<dbReference type="PROSITE" id="PS50011">
    <property type="entry name" value="PROTEIN_KINASE_DOM"/>
    <property type="match status" value="1"/>
</dbReference>
<sequence length="426" mass="49297">MKKFLKELNNLRKVCFHPNINQFFGITKEPISNNYMMVLQYANQGNLREDLHAKNILVHKDKPMIADLGLSKQLSADTTSSSTVYGMPAYIDPQCYKNENYIRDKKSDIYTYVNLYKKCWDDNPDLRPTVDEVFDILERISLQDLQDNTITNNEINPNIIKDLNKLILNSNNSDLTNQDDSQSSQLIVSTNIDLSQQISTPLSSVLPSINEDEIGLNNTLNEIIIAYINYNNKGETRNFNFDKVLRKYESKSKEIFNYLLSNPNIQHHKVMIGKFYNEGFGCSKDDYNKALEWYIEASQQNDINGHYEVGHFYFCEGNYVKTLEYINLAINNGLNIALSFLAYCYKFGYAGLETDYIKAFELYKTLSEKGFIPSQYELAKCYNNSIGTQEDKNEALKWYKLYQKNDGECDVTSTIVDIENELEQNK</sequence>
<dbReference type="VEuPathDB" id="FungiDB:RhiirFUN_016741"/>